<accession>A0A5J4PCG1</accession>
<dbReference type="GO" id="GO:0005524">
    <property type="term" value="F:ATP binding"/>
    <property type="evidence" value="ECO:0007669"/>
    <property type="project" value="UniProtKB-KW"/>
</dbReference>
<keyword evidence="4" id="KW-0808">Transferase</keyword>
<evidence type="ECO:0000256" key="3">
    <source>
        <dbReference type="ARBA" id="ARBA00022840"/>
    </source>
</evidence>
<keyword evidence="1" id="KW-0547">Nucleotide-binding</keyword>
<dbReference type="PANTHER" id="PTHR43527:SF2">
    <property type="entry name" value="4-DIPHOSPHOCYTIDYL-2-C-METHYL-D-ERYTHRITOL KINASE, CHLOROPLASTIC"/>
    <property type="match status" value="1"/>
</dbReference>
<proteinExistence type="predicted"/>
<keyword evidence="2 4" id="KW-0418">Kinase</keyword>
<sequence length="57" mass="6525">MITFPNAKINIGLNITEKRPDGYHNLETIFYPIPLEDALEVTVPDHPDYKFTLHQSG</sequence>
<evidence type="ECO:0000256" key="1">
    <source>
        <dbReference type="ARBA" id="ARBA00022741"/>
    </source>
</evidence>
<dbReference type="InterPro" id="IPR014721">
    <property type="entry name" value="Ribsml_uS5_D2-typ_fold_subgr"/>
</dbReference>
<evidence type="ECO:0000313" key="4">
    <source>
        <dbReference type="EMBL" id="KAA6306193.1"/>
    </source>
</evidence>
<dbReference type="InterPro" id="IPR020568">
    <property type="entry name" value="Ribosomal_Su5_D2-typ_SF"/>
</dbReference>
<dbReference type="EC" id="2.7.1.148" evidence="4"/>
<gene>
    <name evidence="4" type="ORF">EZS27_042150</name>
</gene>
<evidence type="ECO:0000256" key="2">
    <source>
        <dbReference type="ARBA" id="ARBA00022777"/>
    </source>
</evidence>
<comment type="caution">
    <text evidence="4">The sequence shown here is derived from an EMBL/GenBank/DDBJ whole genome shotgun (WGS) entry which is preliminary data.</text>
</comment>
<dbReference type="SUPFAM" id="SSF54211">
    <property type="entry name" value="Ribosomal protein S5 domain 2-like"/>
    <property type="match status" value="1"/>
</dbReference>
<keyword evidence="3" id="KW-0067">ATP-binding</keyword>
<reference evidence="4" key="1">
    <citation type="submission" date="2019-03" db="EMBL/GenBank/DDBJ databases">
        <title>Single cell metagenomics reveals metabolic interactions within the superorganism composed of flagellate Streblomastix strix and complex community of Bacteroidetes bacteria on its surface.</title>
        <authorList>
            <person name="Treitli S.C."/>
            <person name="Kolisko M."/>
            <person name="Husnik F."/>
            <person name="Keeling P."/>
            <person name="Hampl V."/>
        </authorList>
    </citation>
    <scope>NUCLEOTIDE SEQUENCE</scope>
    <source>
        <strain evidence="4">STM</strain>
    </source>
</reference>
<feature type="non-terminal residue" evidence="4">
    <location>
        <position position="57"/>
    </location>
</feature>
<organism evidence="4">
    <name type="scientific">termite gut metagenome</name>
    <dbReference type="NCBI Taxonomy" id="433724"/>
    <lineage>
        <taxon>unclassified sequences</taxon>
        <taxon>metagenomes</taxon>
        <taxon>organismal metagenomes</taxon>
    </lineage>
</organism>
<dbReference type="Gene3D" id="3.30.230.10">
    <property type="match status" value="1"/>
</dbReference>
<dbReference type="PANTHER" id="PTHR43527">
    <property type="entry name" value="4-DIPHOSPHOCYTIDYL-2-C-METHYL-D-ERYTHRITOL KINASE, CHLOROPLASTIC"/>
    <property type="match status" value="1"/>
</dbReference>
<dbReference type="GO" id="GO:0050515">
    <property type="term" value="F:4-(cytidine 5'-diphospho)-2-C-methyl-D-erythritol kinase activity"/>
    <property type="evidence" value="ECO:0007669"/>
    <property type="project" value="UniProtKB-EC"/>
</dbReference>
<dbReference type="EMBL" id="SNRY01010099">
    <property type="protein sequence ID" value="KAA6306193.1"/>
    <property type="molecule type" value="Genomic_DNA"/>
</dbReference>
<name>A0A5J4PCG1_9ZZZZ</name>
<dbReference type="AlphaFoldDB" id="A0A5J4PCG1"/>
<protein>
    <submittedName>
        <fullName evidence="4">4-diphosphocytidyl-2-C-methyl-D-erythritol kinase</fullName>
        <ecNumber evidence="4">2.7.1.148</ecNumber>
    </submittedName>
</protein>